<dbReference type="Proteomes" id="UP001500689">
    <property type="component" value="Unassembled WGS sequence"/>
</dbReference>
<evidence type="ECO:0000256" key="1">
    <source>
        <dbReference type="SAM" id="MobiDB-lite"/>
    </source>
</evidence>
<proteinExistence type="predicted"/>
<evidence type="ECO:0000313" key="3">
    <source>
        <dbReference type="Proteomes" id="UP001500689"/>
    </source>
</evidence>
<feature type="region of interest" description="Disordered" evidence="1">
    <location>
        <begin position="124"/>
        <end position="152"/>
    </location>
</feature>
<reference evidence="3" key="1">
    <citation type="journal article" date="2019" name="Int. J. Syst. Evol. Microbiol.">
        <title>The Global Catalogue of Microorganisms (GCM) 10K type strain sequencing project: providing services to taxonomists for standard genome sequencing and annotation.</title>
        <authorList>
            <consortium name="The Broad Institute Genomics Platform"/>
            <consortium name="The Broad Institute Genome Sequencing Center for Infectious Disease"/>
            <person name="Wu L."/>
            <person name="Ma J."/>
        </authorList>
    </citation>
    <scope>NUCLEOTIDE SEQUENCE [LARGE SCALE GENOMIC DNA]</scope>
    <source>
        <strain evidence="3">JCM 16898</strain>
    </source>
</reference>
<keyword evidence="3" id="KW-1185">Reference proteome</keyword>
<dbReference type="EMBL" id="BAAAZN010000037">
    <property type="protein sequence ID" value="GAA3588042.1"/>
    <property type="molecule type" value="Genomic_DNA"/>
</dbReference>
<feature type="region of interest" description="Disordered" evidence="1">
    <location>
        <begin position="68"/>
        <end position="100"/>
    </location>
</feature>
<accession>A0ABP6YRT3</accession>
<organism evidence="2 3">
    <name type="scientific">Amycolatopsis ultiminotia</name>
    <dbReference type="NCBI Taxonomy" id="543629"/>
    <lineage>
        <taxon>Bacteria</taxon>
        <taxon>Bacillati</taxon>
        <taxon>Actinomycetota</taxon>
        <taxon>Actinomycetes</taxon>
        <taxon>Pseudonocardiales</taxon>
        <taxon>Pseudonocardiaceae</taxon>
        <taxon>Amycolatopsis</taxon>
    </lineage>
</organism>
<sequence length="152" mass="15513">MSQPASGPNWLEGLGFVITDQAGGGGASGGGAAPSGQGFAMSTDEARNMLTVAKRLRDKYQGMLPTAQSLTQLTSPADEPGSNGYNKLLVDAGPPPGAFAAGESQVKQEYAYADELVKRLEQALGITETSDEQAGTDVKNATSGNESKGFAG</sequence>
<name>A0ABP6YRT3_9PSEU</name>
<gene>
    <name evidence="2" type="ORF">GCM10022222_85820</name>
</gene>
<evidence type="ECO:0008006" key="4">
    <source>
        <dbReference type="Google" id="ProtNLM"/>
    </source>
</evidence>
<comment type="caution">
    <text evidence="2">The sequence shown here is derived from an EMBL/GenBank/DDBJ whole genome shotgun (WGS) entry which is preliminary data.</text>
</comment>
<protein>
    <recommendedName>
        <fullName evidence="4">PE family protein</fullName>
    </recommendedName>
</protein>
<evidence type="ECO:0000313" key="2">
    <source>
        <dbReference type="EMBL" id="GAA3588042.1"/>
    </source>
</evidence>